<comment type="similarity">
    <text evidence="2">Belongs to the 7B2 family.</text>
</comment>
<evidence type="ECO:0000256" key="5">
    <source>
        <dbReference type="ARBA" id="ARBA00022525"/>
    </source>
</evidence>
<name>A0A9P0PL99_ACAOB</name>
<comment type="caution">
    <text evidence="9">The sequence shown here is derived from an EMBL/GenBank/DDBJ whole genome shotgun (WGS) entry which is preliminary data.</text>
</comment>
<evidence type="ECO:0000256" key="1">
    <source>
        <dbReference type="ARBA" id="ARBA00004613"/>
    </source>
</evidence>
<keyword evidence="5" id="KW-0964">Secreted</keyword>
<evidence type="ECO:0000313" key="9">
    <source>
        <dbReference type="EMBL" id="CAH1988436.1"/>
    </source>
</evidence>
<dbReference type="Proteomes" id="UP001152888">
    <property type="component" value="Unassembled WGS sequence"/>
</dbReference>
<evidence type="ECO:0000256" key="3">
    <source>
        <dbReference type="ARBA" id="ARBA00019589"/>
    </source>
</evidence>
<evidence type="ECO:0000256" key="7">
    <source>
        <dbReference type="ARBA" id="ARBA00023157"/>
    </source>
</evidence>
<evidence type="ECO:0000256" key="2">
    <source>
        <dbReference type="ARBA" id="ARBA00006348"/>
    </source>
</evidence>
<dbReference type="GO" id="GO:0046883">
    <property type="term" value="P:regulation of hormone secretion"/>
    <property type="evidence" value="ECO:0007669"/>
    <property type="project" value="TreeGrafter"/>
</dbReference>
<reference evidence="9" key="1">
    <citation type="submission" date="2022-03" db="EMBL/GenBank/DDBJ databases">
        <authorList>
            <person name="Sayadi A."/>
        </authorList>
    </citation>
    <scope>NUCLEOTIDE SEQUENCE</scope>
</reference>
<dbReference type="AlphaFoldDB" id="A0A9P0PL99"/>
<dbReference type="Pfam" id="PF05281">
    <property type="entry name" value="Secretogranin_V"/>
    <property type="match status" value="1"/>
</dbReference>
<dbReference type="InterPro" id="IPR007945">
    <property type="entry name" value="Secretogranin_V"/>
</dbReference>
<sequence>MRHTLSTSRNSIFCVVKMKFVLILLVSLSGTYCYIPYGKDSYLFNLFLRNILNRIHNKPANENGGDVSYLDLTDGSALDARSLGGGGDMEEEPPYDYDSNGELNLLPSIRDQEYLQHSSLWGNQYVSGGAGEGNQLLRPDGMRNKQEVKTDSTLPAYCNPPNPCPVGYNEDHGCIVDFENSASFSRRYQASQDCMCDNEHMFECPNAVNMEDPIDLEELNFNRFLEQSLKLNGMQHKNMVAKKFHDKEMNNVNPYLSGERLPVAAKKGINVFEA</sequence>
<proteinExistence type="inferred from homology"/>
<evidence type="ECO:0000313" key="10">
    <source>
        <dbReference type="Proteomes" id="UP001152888"/>
    </source>
</evidence>
<dbReference type="OrthoDB" id="9922675at2759"/>
<dbReference type="GO" id="GO:0007218">
    <property type="term" value="P:neuropeptide signaling pathway"/>
    <property type="evidence" value="ECO:0007669"/>
    <property type="project" value="InterPro"/>
</dbReference>
<evidence type="ECO:0000256" key="4">
    <source>
        <dbReference type="ARBA" id="ARBA00022448"/>
    </source>
</evidence>
<dbReference type="GO" id="GO:0005576">
    <property type="term" value="C:extracellular region"/>
    <property type="evidence" value="ECO:0007669"/>
    <property type="project" value="UniProtKB-SubCell"/>
</dbReference>
<keyword evidence="4" id="KW-0813">Transport</keyword>
<evidence type="ECO:0000256" key="6">
    <source>
        <dbReference type="ARBA" id="ARBA00022729"/>
    </source>
</evidence>
<organism evidence="9 10">
    <name type="scientific">Acanthoscelides obtectus</name>
    <name type="common">Bean weevil</name>
    <name type="synonym">Bruchus obtectus</name>
    <dbReference type="NCBI Taxonomy" id="200917"/>
    <lineage>
        <taxon>Eukaryota</taxon>
        <taxon>Metazoa</taxon>
        <taxon>Ecdysozoa</taxon>
        <taxon>Arthropoda</taxon>
        <taxon>Hexapoda</taxon>
        <taxon>Insecta</taxon>
        <taxon>Pterygota</taxon>
        <taxon>Neoptera</taxon>
        <taxon>Endopterygota</taxon>
        <taxon>Coleoptera</taxon>
        <taxon>Polyphaga</taxon>
        <taxon>Cucujiformia</taxon>
        <taxon>Chrysomeloidea</taxon>
        <taxon>Chrysomelidae</taxon>
        <taxon>Bruchinae</taxon>
        <taxon>Bruchini</taxon>
        <taxon>Acanthoscelides</taxon>
    </lineage>
</organism>
<keyword evidence="8" id="KW-0143">Chaperone</keyword>
<dbReference type="PANTHER" id="PTHR12738:SF0">
    <property type="entry name" value="NEUROENDOCRINE PROTEIN 7B2"/>
    <property type="match status" value="1"/>
</dbReference>
<dbReference type="GO" id="GO:0030141">
    <property type="term" value="C:secretory granule"/>
    <property type="evidence" value="ECO:0007669"/>
    <property type="project" value="InterPro"/>
</dbReference>
<keyword evidence="7" id="KW-1015">Disulfide bond</keyword>
<comment type="subcellular location">
    <subcellularLocation>
        <location evidence="1">Secreted</location>
    </subcellularLocation>
</comment>
<gene>
    <name evidence="9" type="ORF">ACAOBT_LOCUS18479</name>
</gene>
<dbReference type="GO" id="GO:0030234">
    <property type="term" value="F:enzyme regulator activity"/>
    <property type="evidence" value="ECO:0007669"/>
    <property type="project" value="TreeGrafter"/>
</dbReference>
<keyword evidence="6" id="KW-0732">Signal</keyword>
<evidence type="ECO:0000256" key="8">
    <source>
        <dbReference type="ARBA" id="ARBA00023186"/>
    </source>
</evidence>
<keyword evidence="10" id="KW-1185">Reference proteome</keyword>
<accession>A0A9P0PL99</accession>
<dbReference type="PANTHER" id="PTHR12738">
    <property type="entry name" value="NEUROENDOCRINE PROTEIN 7B2"/>
    <property type="match status" value="1"/>
</dbReference>
<protein>
    <recommendedName>
        <fullName evidence="3">Neuroendocrine protein 7B2</fullName>
    </recommendedName>
</protein>
<dbReference type="EMBL" id="CAKOFQ010007044">
    <property type="protein sequence ID" value="CAH1988436.1"/>
    <property type="molecule type" value="Genomic_DNA"/>
</dbReference>